<evidence type="ECO:0000256" key="3">
    <source>
        <dbReference type="ARBA" id="ARBA00022692"/>
    </source>
</evidence>
<organism evidence="8 9">
    <name type="scientific">Corynebacterium hindlerae</name>
    <dbReference type="NCBI Taxonomy" id="699041"/>
    <lineage>
        <taxon>Bacteria</taxon>
        <taxon>Bacillati</taxon>
        <taxon>Actinomycetota</taxon>
        <taxon>Actinomycetes</taxon>
        <taxon>Mycobacteriales</taxon>
        <taxon>Corynebacteriaceae</taxon>
        <taxon>Corynebacterium</taxon>
    </lineage>
</organism>
<feature type="transmembrane region" description="Helical" evidence="6">
    <location>
        <begin position="70"/>
        <end position="90"/>
    </location>
</feature>
<keyword evidence="4 6" id="KW-1133">Transmembrane helix</keyword>
<feature type="transmembrane region" description="Helical" evidence="6">
    <location>
        <begin position="213"/>
        <end position="230"/>
    </location>
</feature>
<keyword evidence="2" id="KW-1003">Cell membrane</keyword>
<comment type="subcellular location">
    <subcellularLocation>
        <location evidence="1">Cell membrane</location>
        <topology evidence="1">Multi-pass membrane protein</topology>
    </subcellularLocation>
</comment>
<feature type="transmembrane region" description="Helical" evidence="6">
    <location>
        <begin position="242"/>
        <end position="264"/>
    </location>
</feature>
<sequence>MNTMQLSWDLQKASLSSRTGTGVVSGLAIFSLTICSWIAFIVAGGTWMFWSRMKSDLPIVVSQYQDPKDVLQAYVGLALVACGFLVPAIFSLTSQAAVLGASGREHRLAALRLIGLSSADITRITAFETAVQGVFGIGLGLLLALFTAPLGANFTFQGHRLTATELYLPWWGYLAVAALLLLLAVLSSVIGMQRVMVSPLGVARREIPKALKWWRLLVTILVVLAGMMWLSVQQPSTDIEFLLGMGVVAFIMVSVLNVGMPLVLQIWYRIMGILPGTQHFVATRRIFTDGRATWRRSSSTAFYGVLVGVLVVSPRGNDGLSAVFQQDKELHTMYQDLNLGVMITLVIGFIIAAVATLLSQASEVFEKASLTRALAALGVPRRFHLAVATIQIMSPIVLVSLVGFALGSSMLMLIFGSVSEMNIPYRMLNALLFLLAGWGLTLLALVAVEPLRSRVLAAGRRRND</sequence>
<evidence type="ECO:0000313" key="8">
    <source>
        <dbReference type="EMBL" id="QMV84245.1"/>
    </source>
</evidence>
<feature type="domain" description="ABC3 transporter permease C-terminal" evidence="7">
    <location>
        <begin position="86"/>
        <end position="195"/>
    </location>
</feature>
<feature type="transmembrane region" description="Helical" evidence="6">
    <location>
        <begin position="170"/>
        <end position="192"/>
    </location>
</feature>
<evidence type="ECO:0000256" key="6">
    <source>
        <dbReference type="SAM" id="Phobius"/>
    </source>
</evidence>
<keyword evidence="5 6" id="KW-0472">Membrane</keyword>
<feature type="transmembrane region" description="Helical" evidence="6">
    <location>
        <begin position="130"/>
        <end position="150"/>
    </location>
</feature>
<name>A0A7G5FCA4_9CORY</name>
<accession>A0A7G5FCA4</accession>
<dbReference type="RefSeq" id="WP_182385054.1">
    <property type="nucleotide sequence ID" value="NZ_CP059833.1"/>
</dbReference>
<feature type="transmembrane region" description="Helical" evidence="6">
    <location>
        <begin position="337"/>
        <end position="358"/>
    </location>
</feature>
<dbReference type="EMBL" id="CP059833">
    <property type="protein sequence ID" value="QMV84245.1"/>
    <property type="molecule type" value="Genomic_DNA"/>
</dbReference>
<keyword evidence="3 6" id="KW-0812">Transmembrane</keyword>
<evidence type="ECO:0000256" key="2">
    <source>
        <dbReference type="ARBA" id="ARBA00022475"/>
    </source>
</evidence>
<reference evidence="8 9" key="1">
    <citation type="submission" date="2020-07" db="EMBL/GenBank/DDBJ databases">
        <title>non toxigenic Corynebacterium sp. nov from a clinical source.</title>
        <authorList>
            <person name="Bernier A.-M."/>
            <person name="Bernard K."/>
        </authorList>
    </citation>
    <scope>NUCLEOTIDE SEQUENCE [LARGE SCALE GENOMIC DNA]</scope>
    <source>
        <strain evidence="9">NML 93-0612</strain>
    </source>
</reference>
<gene>
    <name evidence="8" type="ORF">HW450_07600</name>
</gene>
<evidence type="ECO:0000256" key="1">
    <source>
        <dbReference type="ARBA" id="ARBA00004651"/>
    </source>
</evidence>
<feature type="transmembrane region" description="Helical" evidence="6">
    <location>
        <begin position="392"/>
        <end position="415"/>
    </location>
</feature>
<evidence type="ECO:0000313" key="9">
    <source>
        <dbReference type="Proteomes" id="UP000515570"/>
    </source>
</evidence>
<feature type="transmembrane region" description="Helical" evidence="6">
    <location>
        <begin position="427"/>
        <end position="448"/>
    </location>
</feature>
<dbReference type="Pfam" id="PF02687">
    <property type="entry name" value="FtsX"/>
    <property type="match status" value="1"/>
</dbReference>
<dbReference type="GO" id="GO:0005886">
    <property type="term" value="C:plasma membrane"/>
    <property type="evidence" value="ECO:0007669"/>
    <property type="project" value="UniProtKB-SubCell"/>
</dbReference>
<keyword evidence="9" id="KW-1185">Reference proteome</keyword>
<dbReference type="AlphaFoldDB" id="A0A7G5FCA4"/>
<evidence type="ECO:0000256" key="5">
    <source>
        <dbReference type="ARBA" id="ARBA00023136"/>
    </source>
</evidence>
<protein>
    <submittedName>
        <fullName evidence="8">ABC transporter permease</fullName>
    </submittedName>
</protein>
<proteinExistence type="predicted"/>
<dbReference type="InterPro" id="IPR003838">
    <property type="entry name" value="ABC3_permease_C"/>
</dbReference>
<feature type="transmembrane region" description="Helical" evidence="6">
    <location>
        <begin position="21"/>
        <end position="50"/>
    </location>
</feature>
<dbReference type="Proteomes" id="UP000515570">
    <property type="component" value="Chromosome"/>
</dbReference>
<evidence type="ECO:0000259" key="7">
    <source>
        <dbReference type="Pfam" id="PF02687"/>
    </source>
</evidence>
<evidence type="ECO:0000256" key="4">
    <source>
        <dbReference type="ARBA" id="ARBA00022989"/>
    </source>
</evidence>